<dbReference type="AlphaFoldDB" id="E0SCM5"/>
<dbReference type="EMBL" id="CP002038">
    <property type="protein sequence ID" value="ADM98549.1"/>
    <property type="molecule type" value="Genomic_DNA"/>
</dbReference>
<accession>E0SCM5</accession>
<gene>
    <name evidence="2" type="ordered locus">Dda3937_02957</name>
</gene>
<feature type="transmembrane region" description="Helical" evidence="1">
    <location>
        <begin position="7"/>
        <end position="23"/>
    </location>
</feature>
<reference evidence="2 3" key="1">
    <citation type="journal article" date="2011" name="J. Bacteriol.">
        <title>Genome sequence of the plant-pathogenic bacterium Dickeya dadantii 3937.</title>
        <authorList>
            <person name="Glasner J.D."/>
            <person name="Yang C.H."/>
            <person name="Reverchon S."/>
            <person name="Hugouvieux-Cotte-Pattat N."/>
            <person name="Condemine G."/>
            <person name="Bohin J.P."/>
            <person name="Van Gijsegem F."/>
            <person name="Yang S."/>
            <person name="Franza T."/>
            <person name="Expert D."/>
            <person name="Plunkett G. III"/>
            <person name="San Francisco M.J."/>
            <person name="Charkowski A.O."/>
            <person name="Py B."/>
            <person name="Bell K."/>
            <person name="Rauscher L."/>
            <person name="Rodriguez-Palenzuela P."/>
            <person name="Toussaint A."/>
            <person name="Holeva M.C."/>
            <person name="He S.Y."/>
            <person name="Douet V."/>
            <person name="Boccara M."/>
            <person name="Blanco C."/>
            <person name="Toth I."/>
            <person name="Anderson B.D."/>
            <person name="Biehl B.S."/>
            <person name="Mau B."/>
            <person name="Flynn S.M."/>
            <person name="Barras F."/>
            <person name="Lindeberg M."/>
            <person name="Birch P.R."/>
            <person name="Tsuyumu S."/>
            <person name="Shi X."/>
            <person name="Hibbing M."/>
            <person name="Yap M.N."/>
            <person name="Carpentier M."/>
            <person name="Dassa E."/>
            <person name="Umehara M."/>
            <person name="Kim J.F."/>
            <person name="Rusch M."/>
            <person name="Soni P."/>
            <person name="Mayhew G.F."/>
            <person name="Fouts D.E."/>
            <person name="Gill S.R."/>
            <person name="Blattner F.R."/>
            <person name="Keen N.T."/>
            <person name="Perna N.T."/>
        </authorList>
    </citation>
    <scope>NUCLEOTIDE SEQUENCE [LARGE SCALE GENOMIC DNA]</scope>
    <source>
        <strain evidence="2 3">3937</strain>
    </source>
</reference>
<name>E0SCM5_DICD3</name>
<protein>
    <submittedName>
        <fullName evidence="2">Uncharacterized protein</fullName>
    </submittedName>
</protein>
<dbReference type="HOGENOM" id="CLU_2464125_0_0_6"/>
<dbReference type="KEGG" id="ddd:Dda3937_02957"/>
<proteinExistence type="predicted"/>
<evidence type="ECO:0000256" key="1">
    <source>
        <dbReference type="SAM" id="Phobius"/>
    </source>
</evidence>
<keyword evidence="3" id="KW-1185">Reference proteome</keyword>
<keyword evidence="1" id="KW-0472">Membrane</keyword>
<keyword evidence="1" id="KW-0812">Transmembrane</keyword>
<feature type="transmembrane region" description="Helical" evidence="1">
    <location>
        <begin position="43"/>
        <end position="62"/>
    </location>
</feature>
<sequence length="88" mass="10616">MNCDFKFKILINSLFIFMFYFYTHSCTHFDLCLPLRLATTTPVYPFWTNVFEMTVSPGAVYLNMYRYTFKRNQPVELPRENTDTQYVL</sequence>
<evidence type="ECO:0000313" key="2">
    <source>
        <dbReference type="EMBL" id="ADM98549.1"/>
    </source>
</evidence>
<evidence type="ECO:0000313" key="3">
    <source>
        <dbReference type="Proteomes" id="UP000006859"/>
    </source>
</evidence>
<keyword evidence="1" id="KW-1133">Transmembrane helix</keyword>
<organism evidence="2 3">
    <name type="scientific">Dickeya dadantii (strain 3937)</name>
    <name type="common">Erwinia chrysanthemi (strain 3937)</name>
    <dbReference type="NCBI Taxonomy" id="198628"/>
    <lineage>
        <taxon>Bacteria</taxon>
        <taxon>Pseudomonadati</taxon>
        <taxon>Pseudomonadota</taxon>
        <taxon>Gammaproteobacteria</taxon>
        <taxon>Enterobacterales</taxon>
        <taxon>Pectobacteriaceae</taxon>
        <taxon>Dickeya</taxon>
    </lineage>
</organism>
<dbReference type="Proteomes" id="UP000006859">
    <property type="component" value="Chromosome"/>
</dbReference>